<dbReference type="GO" id="GO:0009360">
    <property type="term" value="C:DNA polymerase III complex"/>
    <property type="evidence" value="ECO:0007669"/>
    <property type="project" value="TreeGrafter"/>
</dbReference>
<gene>
    <name evidence="8" type="ORF">TA5114_00189</name>
</gene>
<dbReference type="InterPro" id="IPR027417">
    <property type="entry name" value="P-loop_NTPase"/>
</dbReference>
<dbReference type="RefSeq" id="WP_058313423.1">
    <property type="nucleotide sequence ID" value="NZ_CYTO01000008.1"/>
</dbReference>
<evidence type="ECO:0000256" key="1">
    <source>
        <dbReference type="ARBA" id="ARBA00012417"/>
    </source>
</evidence>
<dbReference type="NCBIfam" id="TIGR01128">
    <property type="entry name" value="holA"/>
    <property type="match status" value="1"/>
</dbReference>
<dbReference type="STRING" id="1715691.TA5113_00814"/>
<dbReference type="GO" id="GO:0006261">
    <property type="term" value="P:DNA-templated DNA replication"/>
    <property type="evidence" value="ECO:0007669"/>
    <property type="project" value="TreeGrafter"/>
</dbReference>
<dbReference type="InterPro" id="IPR005790">
    <property type="entry name" value="DNA_polIII_delta"/>
</dbReference>
<keyword evidence="5" id="KW-0239">DNA-directed DNA polymerase</keyword>
<evidence type="ECO:0000256" key="7">
    <source>
        <dbReference type="ARBA" id="ARBA00049244"/>
    </source>
</evidence>
<comment type="similarity">
    <text evidence="6">Belongs to the DNA polymerase HolA subunit family.</text>
</comment>
<keyword evidence="9" id="KW-1185">Reference proteome</keyword>
<dbReference type="PANTHER" id="PTHR34388:SF1">
    <property type="entry name" value="DNA POLYMERASE III SUBUNIT DELTA"/>
    <property type="match status" value="1"/>
</dbReference>
<keyword evidence="4" id="KW-0235">DNA replication</keyword>
<dbReference type="Gene3D" id="1.20.272.10">
    <property type="match status" value="1"/>
</dbReference>
<dbReference type="Proteomes" id="UP000051184">
    <property type="component" value="Unassembled WGS sequence"/>
</dbReference>
<dbReference type="SUPFAM" id="SSF52540">
    <property type="entry name" value="P-loop containing nucleoside triphosphate hydrolases"/>
    <property type="match status" value="1"/>
</dbReference>
<proteinExistence type="inferred from homology"/>
<dbReference type="AlphaFoldDB" id="A0A0P1ILI9"/>
<evidence type="ECO:0000313" key="9">
    <source>
        <dbReference type="Proteomes" id="UP000051184"/>
    </source>
</evidence>
<accession>A0A0P1ILI9</accession>
<organism evidence="8 9">
    <name type="scientific">Cognatishimia activa</name>
    <dbReference type="NCBI Taxonomy" id="1715691"/>
    <lineage>
        <taxon>Bacteria</taxon>
        <taxon>Pseudomonadati</taxon>
        <taxon>Pseudomonadota</taxon>
        <taxon>Alphaproteobacteria</taxon>
        <taxon>Rhodobacterales</taxon>
        <taxon>Paracoccaceae</taxon>
        <taxon>Cognatishimia</taxon>
    </lineage>
</organism>
<dbReference type="EMBL" id="CYUE01000002">
    <property type="protein sequence ID" value="CUK24406.1"/>
    <property type="molecule type" value="Genomic_DNA"/>
</dbReference>
<evidence type="ECO:0000313" key="8">
    <source>
        <dbReference type="EMBL" id="CUK24406.1"/>
    </source>
</evidence>
<dbReference type="SUPFAM" id="SSF48019">
    <property type="entry name" value="post-AAA+ oligomerization domain-like"/>
    <property type="match status" value="1"/>
</dbReference>
<name>A0A0P1ILI9_9RHOB</name>
<evidence type="ECO:0000256" key="6">
    <source>
        <dbReference type="ARBA" id="ARBA00034754"/>
    </source>
</evidence>
<evidence type="ECO:0000256" key="4">
    <source>
        <dbReference type="ARBA" id="ARBA00022705"/>
    </source>
</evidence>
<dbReference type="PANTHER" id="PTHR34388">
    <property type="entry name" value="DNA POLYMERASE III SUBUNIT DELTA"/>
    <property type="match status" value="1"/>
</dbReference>
<dbReference type="Gene3D" id="3.40.50.300">
    <property type="entry name" value="P-loop containing nucleotide triphosphate hydrolases"/>
    <property type="match status" value="1"/>
</dbReference>
<dbReference type="EC" id="2.7.7.7" evidence="1"/>
<reference evidence="9" key="1">
    <citation type="submission" date="2015-09" db="EMBL/GenBank/DDBJ databases">
        <authorList>
            <person name="Rodrigo-Torres Lidia"/>
            <person name="Arahal R.David."/>
        </authorList>
    </citation>
    <scope>NUCLEOTIDE SEQUENCE [LARGE SCALE GENOMIC DNA]</scope>
    <source>
        <strain evidence="9">CECT 5114</strain>
    </source>
</reference>
<evidence type="ECO:0000256" key="5">
    <source>
        <dbReference type="ARBA" id="ARBA00022932"/>
    </source>
</evidence>
<dbReference type="GO" id="GO:0003887">
    <property type="term" value="F:DNA-directed DNA polymerase activity"/>
    <property type="evidence" value="ECO:0007669"/>
    <property type="project" value="UniProtKB-KW"/>
</dbReference>
<evidence type="ECO:0000256" key="2">
    <source>
        <dbReference type="ARBA" id="ARBA00022679"/>
    </source>
</evidence>
<keyword evidence="2" id="KW-0808">Transferase</keyword>
<dbReference type="OrthoDB" id="9804983at2"/>
<comment type="catalytic activity">
    <reaction evidence="7">
        <text>DNA(n) + a 2'-deoxyribonucleoside 5'-triphosphate = DNA(n+1) + diphosphate</text>
        <dbReference type="Rhea" id="RHEA:22508"/>
        <dbReference type="Rhea" id="RHEA-COMP:17339"/>
        <dbReference type="Rhea" id="RHEA-COMP:17340"/>
        <dbReference type="ChEBI" id="CHEBI:33019"/>
        <dbReference type="ChEBI" id="CHEBI:61560"/>
        <dbReference type="ChEBI" id="CHEBI:173112"/>
        <dbReference type="EC" id="2.7.7.7"/>
    </reaction>
</comment>
<protein>
    <recommendedName>
        <fullName evidence="1">DNA-directed DNA polymerase</fullName>
        <ecNumber evidence="1">2.7.7.7</ecNumber>
    </recommendedName>
</protein>
<sequence length="341" mass="36628">MKLSARDASRYFGKPDPDKTGLLIFGPDAMRVALKRQEVIAALIGPQGEEEMRLTRIPGGDLRKDPAQLVDAIKSVSFFPGPRVAFVEDANDNAAPAILAALEDWVPGDAQIIVSAGQLKASSKIRKAFEGHKNAYAVGIYNDPPSREEIEAELAKAGLTQIDRDAMTDLTNLSRELDPGDFRQTLEKLALYKFGDTSPATSDDVAACAPTSTEAALDDVLNIVAEGRAQEIGPVMSKLQAQGTQPVGLCIGATRHFRALYTAASDPGGASQGISRMRPPIFGPRRDRMVRQASGWGAPKLEQALTILTDTDLQLRSAGQNAPAMALVERALLRLAMLARR</sequence>
<keyword evidence="3" id="KW-0548">Nucleotidyltransferase</keyword>
<dbReference type="InterPro" id="IPR008921">
    <property type="entry name" value="DNA_pol3_clamp-load_cplx_C"/>
</dbReference>
<dbReference type="GO" id="GO:0003677">
    <property type="term" value="F:DNA binding"/>
    <property type="evidence" value="ECO:0007669"/>
    <property type="project" value="InterPro"/>
</dbReference>
<evidence type="ECO:0000256" key="3">
    <source>
        <dbReference type="ARBA" id="ARBA00022695"/>
    </source>
</evidence>